<keyword evidence="1" id="KW-0813">Transport</keyword>
<dbReference type="EMBL" id="JAAISW010000014">
    <property type="protein sequence ID" value="NSJ44079.1"/>
    <property type="molecule type" value="Genomic_DNA"/>
</dbReference>
<evidence type="ECO:0000256" key="4">
    <source>
        <dbReference type="ARBA" id="ARBA00022840"/>
    </source>
</evidence>
<protein>
    <submittedName>
        <fullName evidence="6 9">ABC transporter ATP-binding protein</fullName>
    </submittedName>
    <submittedName>
        <fullName evidence="7">Sugar ABC transporter ATP-binding protein</fullName>
    </submittedName>
</protein>
<dbReference type="GeneID" id="57963450"/>
<evidence type="ECO:0000256" key="2">
    <source>
        <dbReference type="ARBA" id="ARBA00022737"/>
    </source>
</evidence>
<dbReference type="Proteomes" id="UP000315200">
    <property type="component" value="Unassembled WGS sequence"/>
</dbReference>
<dbReference type="InterPro" id="IPR003439">
    <property type="entry name" value="ABC_transporter-like_ATP-bd"/>
</dbReference>
<dbReference type="EMBL" id="FOIO01000001">
    <property type="protein sequence ID" value="SET14233.1"/>
    <property type="molecule type" value="Genomic_DNA"/>
</dbReference>
<dbReference type="EMBL" id="CP050964">
    <property type="protein sequence ID" value="QIX92605.1"/>
    <property type="molecule type" value="Genomic_DNA"/>
</dbReference>
<sequence>MRIEKIRLDEVKKAYGDIKALEDISLSLYQGELLCVAGLSGSGKSVLADIISGRMPKDGGRMYVDGRPAAFTSIRQAQTAGIFCVRYKTSVISDISVEENLCLMQKQGCLSFPARQGMLHMRETLKSLEVECRLQAPVASLSLMERHTIEICRACCAGMKVLILDGIARDYTLKETEYMKRLVIRLRERGISILWIDTRPEIMLDAADRLAVLRKGRLAAVLYREEFERQMIDRIIIGENRKAGREITRSQAEPGGRAVLLSVREVRARELRDVSFHVCPGEVVGFIHPEDTYCREIVRLLSGEFKVESGSAWLAGRQVELAGGRKNMVRRGFGYIEDYKKSLFPKLDVAENLTIAGLEYFAPGVGVREKLEQAVACDYLTLLDIREEDLKRPIETLSHRCQLNVALYKWIIAKARLIVIDNLFSGTDILMRNSVREFLEFAKSRGIGVVYCSPNERELASVCDRLYELAEGKVSCR</sequence>
<evidence type="ECO:0000313" key="13">
    <source>
        <dbReference type="Proteomes" id="UP000719916"/>
    </source>
</evidence>
<evidence type="ECO:0000313" key="9">
    <source>
        <dbReference type="EMBL" id="SET14233.1"/>
    </source>
</evidence>
<reference evidence="7 13" key="4">
    <citation type="journal article" date="2020" name="Cell Host Microbe">
        <title>Functional and Genomic Variation between Human-Derived Isolates of Lachnospiraceae Reveals Inter- and Intra-Species Diversity.</title>
        <authorList>
            <person name="Sorbara M.T."/>
            <person name="Littmann E.R."/>
            <person name="Fontana E."/>
            <person name="Moody T.U."/>
            <person name="Kohout C.E."/>
            <person name="Gjonbalaj M."/>
            <person name="Eaton V."/>
            <person name="Seok R."/>
            <person name="Leiner I.M."/>
            <person name="Pamer E.G."/>
        </authorList>
    </citation>
    <scope>NUCLEOTIDE SEQUENCE [LARGE SCALE GENOMIC DNA]</scope>
    <source>
        <strain evidence="7 13">MSK.2.26</strain>
    </source>
</reference>
<evidence type="ECO:0000313" key="10">
    <source>
        <dbReference type="Proteomes" id="UP000182121"/>
    </source>
</evidence>
<dbReference type="GO" id="GO:0016887">
    <property type="term" value="F:ATP hydrolysis activity"/>
    <property type="evidence" value="ECO:0007669"/>
    <property type="project" value="InterPro"/>
</dbReference>
<keyword evidence="4 9" id="KW-0067">ATP-binding</keyword>
<reference evidence="9 10" key="1">
    <citation type="submission" date="2016-10" db="EMBL/GenBank/DDBJ databases">
        <authorList>
            <person name="Varghese N."/>
            <person name="Submissions S."/>
        </authorList>
    </citation>
    <scope>NUCLEOTIDE SEQUENCE [LARGE SCALE GENOMIC DNA]</scope>
    <source>
        <strain evidence="9 10">NLAE-zl-C196</strain>
    </source>
</reference>
<organism evidence="9 10">
    <name type="scientific">Enterocloster clostridioformis</name>
    <dbReference type="NCBI Taxonomy" id="1531"/>
    <lineage>
        <taxon>Bacteria</taxon>
        <taxon>Bacillati</taxon>
        <taxon>Bacillota</taxon>
        <taxon>Clostridia</taxon>
        <taxon>Lachnospirales</taxon>
        <taxon>Lachnospiraceae</taxon>
        <taxon>Enterocloster</taxon>
    </lineage>
</organism>
<evidence type="ECO:0000256" key="1">
    <source>
        <dbReference type="ARBA" id="ARBA00022448"/>
    </source>
</evidence>
<dbReference type="PANTHER" id="PTHR43790">
    <property type="entry name" value="CARBOHYDRATE TRANSPORT ATP-BINDING PROTEIN MG119-RELATED"/>
    <property type="match status" value="1"/>
</dbReference>
<evidence type="ECO:0000313" key="8">
    <source>
        <dbReference type="EMBL" id="QIX92605.1"/>
    </source>
</evidence>
<dbReference type="SUPFAM" id="SSF52540">
    <property type="entry name" value="P-loop containing nucleoside triphosphate hydrolases"/>
    <property type="match status" value="2"/>
</dbReference>
<evidence type="ECO:0000313" key="6">
    <source>
        <dbReference type="EMBL" id="GEA39267.1"/>
    </source>
</evidence>
<dbReference type="Pfam" id="PF00005">
    <property type="entry name" value="ABC_tran"/>
    <property type="match status" value="2"/>
</dbReference>
<dbReference type="Proteomes" id="UP000501069">
    <property type="component" value="Chromosome"/>
</dbReference>
<evidence type="ECO:0000259" key="5">
    <source>
        <dbReference type="PROSITE" id="PS50893"/>
    </source>
</evidence>
<gene>
    <name evidence="6" type="ORF">Ccl03g_49800</name>
    <name evidence="8" type="ORF">FOC47_19915</name>
    <name evidence="7" type="ORF">G5B26_10895</name>
    <name evidence="9" type="ORF">SAMN05216521_1001257</name>
</gene>
<reference evidence="7" key="5">
    <citation type="submission" date="2020-02" db="EMBL/GenBank/DDBJ databases">
        <authorList>
            <person name="Littmann E."/>
            <person name="Sorbara M."/>
        </authorList>
    </citation>
    <scope>NUCLEOTIDE SEQUENCE</scope>
    <source>
        <strain evidence="7">MSK.2.26</strain>
    </source>
</reference>
<dbReference type="Proteomes" id="UP000719916">
    <property type="component" value="Unassembled WGS sequence"/>
</dbReference>
<reference evidence="6 11" key="2">
    <citation type="submission" date="2019-06" db="EMBL/GenBank/DDBJ databases">
        <title>Draft genome sequence of [Clostridium] clostridioforme NBRC 113352.</title>
        <authorList>
            <person name="Miura T."/>
            <person name="Furukawa M."/>
            <person name="Shimamura M."/>
            <person name="Ohyama Y."/>
            <person name="Yamazoe A."/>
            <person name="Kawasaki H."/>
        </authorList>
    </citation>
    <scope>NUCLEOTIDE SEQUENCE [LARGE SCALE GENOMIC DNA]</scope>
    <source>
        <strain evidence="6 11">NBRC 113352</strain>
    </source>
</reference>
<proteinExistence type="predicted"/>
<dbReference type="InterPro" id="IPR027417">
    <property type="entry name" value="P-loop_NTPase"/>
</dbReference>
<keyword evidence="2" id="KW-0677">Repeat</keyword>
<dbReference type="InterPro" id="IPR050107">
    <property type="entry name" value="ABC_carbohydrate_import_ATPase"/>
</dbReference>
<dbReference type="PANTHER" id="PTHR43790:SF9">
    <property type="entry name" value="GALACTOFURANOSE TRANSPORTER ATP-BINDING PROTEIN YTFR"/>
    <property type="match status" value="1"/>
</dbReference>
<dbReference type="Gene3D" id="3.40.50.300">
    <property type="entry name" value="P-loop containing nucleotide triphosphate hydrolases"/>
    <property type="match status" value="2"/>
</dbReference>
<feature type="domain" description="ABC transporter" evidence="5">
    <location>
        <begin position="6"/>
        <end position="240"/>
    </location>
</feature>
<dbReference type="Proteomes" id="UP000182121">
    <property type="component" value="Unassembled WGS sequence"/>
</dbReference>
<keyword evidence="3" id="KW-0547">Nucleotide-binding</keyword>
<name>A0A1I0C4M1_9FIRM</name>
<dbReference type="PROSITE" id="PS50893">
    <property type="entry name" value="ABC_TRANSPORTER_2"/>
    <property type="match status" value="1"/>
</dbReference>
<accession>A0A1I0C4M1</accession>
<evidence type="ECO:0000313" key="11">
    <source>
        <dbReference type="Proteomes" id="UP000315200"/>
    </source>
</evidence>
<dbReference type="EMBL" id="BJLB01000001">
    <property type="protein sequence ID" value="GEA39267.1"/>
    <property type="molecule type" value="Genomic_DNA"/>
</dbReference>
<evidence type="ECO:0000313" key="12">
    <source>
        <dbReference type="Proteomes" id="UP000501069"/>
    </source>
</evidence>
<reference evidence="8 12" key="3">
    <citation type="submission" date="2019-11" db="EMBL/GenBank/DDBJ databases">
        <title>FDA dAtabase for Regulatory Grade micrObial Sequences (FDA-ARGOS): Supporting development and validation of Infectious Disease Dx tests.</title>
        <authorList>
            <person name="Turner S."/>
            <person name="Byrd R."/>
            <person name="Tallon L."/>
            <person name="Sadzewicz L."/>
            <person name="Vavikolanu K."/>
            <person name="Mehta A."/>
            <person name="Aluvathingal J."/>
            <person name="Nadendla S."/>
            <person name="Myers T."/>
            <person name="Yan Y."/>
            <person name="Sichtig H."/>
        </authorList>
    </citation>
    <scope>NUCLEOTIDE SEQUENCE [LARGE SCALE GENOMIC DNA]</scope>
    <source>
        <strain evidence="8 12">FDAARGOS_739</strain>
    </source>
</reference>
<dbReference type="GO" id="GO:0005524">
    <property type="term" value="F:ATP binding"/>
    <property type="evidence" value="ECO:0007669"/>
    <property type="project" value="UniProtKB-KW"/>
</dbReference>
<evidence type="ECO:0000313" key="7">
    <source>
        <dbReference type="EMBL" id="NSJ44079.1"/>
    </source>
</evidence>
<dbReference type="AlphaFoldDB" id="A0A1I0C4M1"/>
<dbReference type="RefSeq" id="WP_002585879.1">
    <property type="nucleotide sequence ID" value="NZ_AP031445.1"/>
</dbReference>
<evidence type="ECO:0000256" key="3">
    <source>
        <dbReference type="ARBA" id="ARBA00022741"/>
    </source>
</evidence>